<dbReference type="AlphaFoldDB" id="A0A089N5X9"/>
<dbReference type="RefSeq" id="WP_038696252.1">
    <property type="nucleotide sequence ID" value="NZ_CP009286.1"/>
</dbReference>
<dbReference type="Gene3D" id="3.90.650.10">
    <property type="entry name" value="PurM-like C-terminal domain"/>
    <property type="match status" value="1"/>
</dbReference>
<gene>
    <name evidence="9" type="primary">selD</name>
    <name evidence="12" type="ORF">PSTEL_14930</name>
</gene>
<dbReference type="HOGENOM" id="CLU_032859_0_1_9"/>
<feature type="binding site" description="in other chain" evidence="9">
    <location>
        <position position="92"/>
    </location>
    <ligand>
        <name>ATP</name>
        <dbReference type="ChEBI" id="CHEBI:30616"/>
        <note>ligand shared between dimeric partners</note>
    </ligand>
</feature>
<dbReference type="FunFam" id="3.30.1330.10:FF:000003">
    <property type="entry name" value="Selenide, water dikinase"/>
    <property type="match status" value="1"/>
</dbReference>
<dbReference type="CDD" id="cd02195">
    <property type="entry name" value="SelD"/>
    <property type="match status" value="1"/>
</dbReference>
<dbReference type="NCBIfam" id="NF002098">
    <property type="entry name" value="PRK00943.1"/>
    <property type="match status" value="1"/>
</dbReference>
<keyword evidence="4 9" id="KW-0547">Nucleotide-binding</keyword>
<dbReference type="InterPro" id="IPR036921">
    <property type="entry name" value="PurM-like_N_sf"/>
</dbReference>
<feature type="site" description="Important for catalytic activity" evidence="9">
    <location>
        <position position="21"/>
    </location>
</feature>
<keyword evidence="6 9" id="KW-0067">ATP-binding</keyword>
<dbReference type="OrthoDB" id="9772934at2"/>
<feature type="domain" description="PurM-like N-terminal" evidence="10">
    <location>
        <begin position="51"/>
        <end position="158"/>
    </location>
</feature>
<dbReference type="SUPFAM" id="SSF55326">
    <property type="entry name" value="PurM N-terminal domain-like"/>
    <property type="match status" value="1"/>
</dbReference>
<evidence type="ECO:0000313" key="13">
    <source>
        <dbReference type="Proteomes" id="UP000029507"/>
    </source>
</evidence>
<comment type="similarity">
    <text evidence="1 9">Belongs to the selenophosphate synthase 1 family. Class I subfamily.</text>
</comment>
<dbReference type="InterPro" id="IPR004536">
    <property type="entry name" value="SPS/SelD"/>
</dbReference>
<keyword evidence="8 9" id="KW-0711">Selenium</keyword>
<dbReference type="Gene3D" id="3.30.1330.10">
    <property type="entry name" value="PurM-like, N-terminal domain"/>
    <property type="match status" value="1"/>
</dbReference>
<dbReference type="InterPro" id="IPR023061">
    <property type="entry name" value="SelD_I"/>
</dbReference>
<evidence type="ECO:0000256" key="5">
    <source>
        <dbReference type="ARBA" id="ARBA00022777"/>
    </source>
</evidence>
<dbReference type="KEGG" id="pste:PSTEL_14930"/>
<dbReference type="STRING" id="169760.PSTEL_14930"/>
<dbReference type="PANTHER" id="PTHR10256:SF0">
    <property type="entry name" value="INACTIVE SELENIDE, WATER DIKINASE-LIKE PROTEIN-RELATED"/>
    <property type="match status" value="1"/>
</dbReference>
<comment type="subunit">
    <text evidence="9">Homodimer.</text>
</comment>
<dbReference type="Pfam" id="PF02769">
    <property type="entry name" value="AIRS_C"/>
    <property type="match status" value="1"/>
</dbReference>
<feature type="binding site" description="in other chain" evidence="9">
    <location>
        <begin position="49"/>
        <end position="51"/>
    </location>
    <ligand>
        <name>ATP</name>
        <dbReference type="ChEBI" id="CHEBI:30616"/>
        <note>ligand shared between dimeric partners</note>
    </ligand>
</feature>
<keyword evidence="7 9" id="KW-0460">Magnesium</keyword>
<comment type="cofactor">
    <cofactor evidence="9">
        <name>Mg(2+)</name>
        <dbReference type="ChEBI" id="CHEBI:18420"/>
    </cofactor>
    <text evidence="9">Binds 1 Mg(2+) ion per monomer.</text>
</comment>
<evidence type="ECO:0000256" key="1">
    <source>
        <dbReference type="ARBA" id="ARBA00008026"/>
    </source>
</evidence>
<dbReference type="Pfam" id="PF00586">
    <property type="entry name" value="AIRS"/>
    <property type="match status" value="1"/>
</dbReference>
<evidence type="ECO:0000256" key="3">
    <source>
        <dbReference type="ARBA" id="ARBA00022723"/>
    </source>
</evidence>
<keyword evidence="13" id="KW-1185">Reference proteome</keyword>
<organism evidence="12 13">
    <name type="scientific">Paenibacillus stellifer</name>
    <dbReference type="NCBI Taxonomy" id="169760"/>
    <lineage>
        <taxon>Bacteria</taxon>
        <taxon>Bacillati</taxon>
        <taxon>Bacillota</taxon>
        <taxon>Bacilli</taxon>
        <taxon>Bacillales</taxon>
        <taxon>Paenibacillaceae</taxon>
        <taxon>Paenibacillus</taxon>
    </lineage>
</organism>
<feature type="binding site" evidence="9">
    <location>
        <position position="228"/>
    </location>
    <ligand>
        <name>Mg(2+)</name>
        <dbReference type="ChEBI" id="CHEBI:18420"/>
    </ligand>
</feature>
<feature type="binding site" evidence="9">
    <location>
        <begin position="140"/>
        <end position="142"/>
    </location>
    <ligand>
        <name>ATP</name>
        <dbReference type="ChEBI" id="CHEBI:30616"/>
        <note>ligand shared between dimeric partners</note>
    </ligand>
</feature>
<dbReference type="InterPro" id="IPR036676">
    <property type="entry name" value="PurM-like_C_sf"/>
</dbReference>
<feature type="binding site" evidence="9">
    <location>
        <position position="52"/>
    </location>
    <ligand>
        <name>Mg(2+)</name>
        <dbReference type="ChEBI" id="CHEBI:18420"/>
    </ligand>
</feature>
<dbReference type="GO" id="GO:0004756">
    <property type="term" value="F:selenide, water dikinase activity"/>
    <property type="evidence" value="ECO:0007669"/>
    <property type="project" value="UniProtKB-UniRule"/>
</dbReference>
<dbReference type="FunFam" id="3.90.650.10:FF:000004">
    <property type="entry name" value="Selenide, water dikinase"/>
    <property type="match status" value="1"/>
</dbReference>
<evidence type="ECO:0000256" key="9">
    <source>
        <dbReference type="HAMAP-Rule" id="MF_00625"/>
    </source>
</evidence>
<proteinExistence type="inferred from homology"/>
<dbReference type="GO" id="GO:0000287">
    <property type="term" value="F:magnesium ion binding"/>
    <property type="evidence" value="ECO:0007669"/>
    <property type="project" value="UniProtKB-UniRule"/>
</dbReference>
<dbReference type="NCBIfam" id="TIGR00476">
    <property type="entry name" value="selD"/>
    <property type="match status" value="1"/>
</dbReference>
<feature type="active site" evidence="9">
    <location>
        <position position="18"/>
    </location>
</feature>
<comment type="function">
    <text evidence="9">Synthesizes selenophosphate from selenide and ATP.</text>
</comment>
<dbReference type="SUPFAM" id="SSF56042">
    <property type="entry name" value="PurM C-terminal domain-like"/>
    <property type="match status" value="1"/>
</dbReference>
<dbReference type="PIRSF" id="PIRSF036407">
    <property type="entry name" value="Selenphspht_syn"/>
    <property type="match status" value="1"/>
</dbReference>
<evidence type="ECO:0000259" key="11">
    <source>
        <dbReference type="Pfam" id="PF02769"/>
    </source>
</evidence>
<evidence type="ECO:0000256" key="6">
    <source>
        <dbReference type="ARBA" id="ARBA00022840"/>
    </source>
</evidence>
<feature type="binding site" evidence="9">
    <location>
        <position position="92"/>
    </location>
    <ligand>
        <name>Mg(2+)</name>
        <dbReference type="ChEBI" id="CHEBI:18420"/>
    </ligand>
</feature>
<name>A0A089N5X9_9BACL</name>
<keyword evidence="5 9" id="KW-0418">Kinase</keyword>
<feature type="binding site" description="in other chain" evidence="9">
    <location>
        <position position="69"/>
    </location>
    <ligand>
        <name>ATP</name>
        <dbReference type="ChEBI" id="CHEBI:30616"/>
        <note>ligand shared between dimeric partners</note>
    </ligand>
</feature>
<evidence type="ECO:0000256" key="4">
    <source>
        <dbReference type="ARBA" id="ARBA00022741"/>
    </source>
</evidence>
<dbReference type="PANTHER" id="PTHR10256">
    <property type="entry name" value="SELENIDE, WATER DIKINASE"/>
    <property type="match status" value="1"/>
</dbReference>
<feature type="binding site" description="in other chain" evidence="9">
    <location>
        <position position="21"/>
    </location>
    <ligand>
        <name>ATP</name>
        <dbReference type="ChEBI" id="CHEBI:30616"/>
        <note>ligand shared between dimeric partners</note>
    </ligand>
</feature>
<dbReference type="EC" id="2.7.9.3" evidence="9"/>
<protein>
    <recommendedName>
        <fullName evidence="9">Selenide, water dikinase</fullName>
        <ecNumber evidence="9">2.7.9.3</ecNumber>
    </recommendedName>
    <alternativeName>
        <fullName evidence="9">Selenium donor protein</fullName>
    </alternativeName>
    <alternativeName>
        <fullName evidence="9">Selenophosphate synthase</fullName>
    </alternativeName>
</protein>
<dbReference type="HAMAP" id="MF_00625">
    <property type="entry name" value="SelD"/>
    <property type="match status" value="1"/>
</dbReference>
<dbReference type="InterPro" id="IPR010918">
    <property type="entry name" value="PurM-like_C_dom"/>
</dbReference>
<reference evidence="12 13" key="1">
    <citation type="submission" date="2014-08" db="EMBL/GenBank/DDBJ databases">
        <title>Comparative genomics of the Paenibacillus odorifer group.</title>
        <authorList>
            <person name="den Bakker H.C."/>
            <person name="Tsai Y.-C."/>
            <person name="Martin N."/>
            <person name="Korlach J."/>
            <person name="Wiedmann M."/>
        </authorList>
    </citation>
    <scope>NUCLEOTIDE SEQUENCE [LARGE SCALE GENOMIC DNA]</scope>
    <source>
        <strain evidence="12 13">DSM 14472</strain>
    </source>
</reference>
<dbReference type="GO" id="GO:0005524">
    <property type="term" value="F:ATP binding"/>
    <property type="evidence" value="ECO:0007669"/>
    <property type="project" value="UniProtKB-UniRule"/>
</dbReference>
<accession>A0A089N5X9</accession>
<evidence type="ECO:0000259" key="10">
    <source>
        <dbReference type="Pfam" id="PF00586"/>
    </source>
</evidence>
<evidence type="ECO:0000313" key="12">
    <source>
        <dbReference type="EMBL" id="AIQ64179.1"/>
    </source>
</evidence>
<comment type="catalytic activity">
    <reaction evidence="9">
        <text>hydrogenselenide + ATP + H2O = selenophosphate + AMP + phosphate + 2 H(+)</text>
        <dbReference type="Rhea" id="RHEA:18737"/>
        <dbReference type="ChEBI" id="CHEBI:15377"/>
        <dbReference type="ChEBI" id="CHEBI:15378"/>
        <dbReference type="ChEBI" id="CHEBI:16144"/>
        <dbReference type="ChEBI" id="CHEBI:29317"/>
        <dbReference type="ChEBI" id="CHEBI:30616"/>
        <dbReference type="ChEBI" id="CHEBI:43474"/>
        <dbReference type="ChEBI" id="CHEBI:456215"/>
        <dbReference type="EC" id="2.7.9.3"/>
    </reaction>
</comment>
<keyword evidence="2 9" id="KW-0808">Transferase</keyword>
<evidence type="ECO:0000256" key="2">
    <source>
        <dbReference type="ARBA" id="ARBA00022679"/>
    </source>
</evidence>
<keyword evidence="3 9" id="KW-0479">Metal-binding</keyword>
<feature type="domain" description="PurM-like C-terminal" evidence="11">
    <location>
        <begin position="170"/>
        <end position="346"/>
    </location>
</feature>
<dbReference type="GO" id="GO:0016260">
    <property type="term" value="P:selenocysteine biosynthetic process"/>
    <property type="evidence" value="ECO:0007669"/>
    <property type="project" value="InterPro"/>
</dbReference>
<dbReference type="EMBL" id="CP009286">
    <property type="protein sequence ID" value="AIQ64179.1"/>
    <property type="molecule type" value="Genomic_DNA"/>
</dbReference>
<dbReference type="Proteomes" id="UP000029507">
    <property type="component" value="Chromosome"/>
</dbReference>
<dbReference type="InterPro" id="IPR016188">
    <property type="entry name" value="PurM-like_N"/>
</dbReference>
<sequence length="349" mass="36458">MSQADSIKLTALSSKGGCGCKIGPADLMQVIRTLPKPVPNPNLLVGLDTSDDAGVYKLTDDLALVQTVDFFTPIVDDPYSFGQIAAANALSDIYAMGGKPLTVLNIVAFPISTLDKSILADILRGAADKVSEAGATLVGGHSIDDKEPKFGLAVTGLVHPDKVRTNASARPGDKLILTKPIGVGILTTSIKKDQLSPEETARLTAVMSTLNKTAADVMDSYDVHACTDVTGFGLLGHASEMAKGSGFGLIIRKDDVPVLPRVRELAEQGFVPGGTRNNFAHLEGSVVFPDSLDQIGRYILCDAVTSGGLLISIGADESRQLLDDLLAAGVEAAEIGEVTDEHPGIITVI</sequence>
<dbReference type="GO" id="GO:0005737">
    <property type="term" value="C:cytoplasm"/>
    <property type="evidence" value="ECO:0007669"/>
    <property type="project" value="TreeGrafter"/>
</dbReference>
<evidence type="ECO:0000256" key="7">
    <source>
        <dbReference type="ARBA" id="ARBA00022842"/>
    </source>
</evidence>
<evidence type="ECO:0000256" key="8">
    <source>
        <dbReference type="ARBA" id="ARBA00023266"/>
    </source>
</evidence>